<evidence type="ECO:0000256" key="1">
    <source>
        <dbReference type="ARBA" id="ARBA00004651"/>
    </source>
</evidence>
<comment type="subcellular location">
    <subcellularLocation>
        <location evidence="1">Cell membrane</location>
        <topology evidence="1">Multi-pass membrane protein</topology>
    </subcellularLocation>
</comment>
<dbReference type="GO" id="GO:0005886">
    <property type="term" value="C:plasma membrane"/>
    <property type="evidence" value="ECO:0007669"/>
    <property type="project" value="UniProtKB-SubCell"/>
</dbReference>
<proteinExistence type="inferred from homology"/>
<sequence>MKDKSIAGIMGGILLMMLFSVVAFVLSALPPFRSLHISPLIIGILLGMIYANTFRSKLPASWEPGLRITAKNILRIAIVCFGFRLTLNDVAAVGWQGLLVDGLVVSSVILLGTGLGRLFRLDRNLSILTASGSAICGAAAVLGTEPVLGDKPYKTVIAVSTVVLFGTMGMFLYPALYHSGLLSSLSEHQLAIYTGSTLHEVAHVAGAGAAMDNPIIANLATITKMIRVILLAPFLLLLSFFTGRRKQEYSGRREISIPWFAIWFLLVIILNSWLGQMAQMHDFSDSFQQMGKYIEQADTFALTMAMAALGSDAGFRRFREAGFKPFLLALLLFIWLIFFGYTAVRLIC</sequence>
<evidence type="ECO:0000256" key="3">
    <source>
        <dbReference type="ARBA" id="ARBA00022475"/>
    </source>
</evidence>
<comment type="similarity">
    <text evidence="2">Belongs to the UPF0324 family.</text>
</comment>
<feature type="transmembrane region" description="Helical" evidence="7">
    <location>
        <begin position="225"/>
        <end position="243"/>
    </location>
</feature>
<dbReference type="KEGG" id="pcre:NCTC12858_01877"/>
<feature type="transmembrane region" description="Helical" evidence="7">
    <location>
        <begin position="35"/>
        <end position="51"/>
    </location>
</feature>
<evidence type="ECO:0000256" key="4">
    <source>
        <dbReference type="ARBA" id="ARBA00022692"/>
    </source>
</evidence>
<dbReference type="Proteomes" id="UP000249300">
    <property type="component" value="Chromosome 1"/>
</dbReference>
<dbReference type="EMBL" id="LS483447">
    <property type="protein sequence ID" value="SQH73996.1"/>
    <property type="molecule type" value="Genomic_DNA"/>
</dbReference>
<feature type="transmembrane region" description="Helical" evidence="7">
    <location>
        <begin position="255"/>
        <end position="274"/>
    </location>
</feature>
<name>A0A0A2G129_9PORP</name>
<evidence type="ECO:0000256" key="2">
    <source>
        <dbReference type="ARBA" id="ARBA00007977"/>
    </source>
</evidence>
<keyword evidence="5 7" id="KW-1133">Transmembrane helix</keyword>
<protein>
    <submittedName>
        <fullName evidence="8">Membrane protein</fullName>
    </submittedName>
</protein>
<keyword evidence="3" id="KW-1003">Cell membrane</keyword>
<feature type="transmembrane region" description="Helical" evidence="7">
    <location>
        <begin position="7"/>
        <end position="29"/>
    </location>
</feature>
<evidence type="ECO:0000256" key="5">
    <source>
        <dbReference type="ARBA" id="ARBA00022989"/>
    </source>
</evidence>
<dbReference type="STRING" id="393921.HQ45_04030"/>
<evidence type="ECO:0000256" key="7">
    <source>
        <dbReference type="SAM" id="Phobius"/>
    </source>
</evidence>
<evidence type="ECO:0000313" key="8">
    <source>
        <dbReference type="EMBL" id="KGN94179.1"/>
    </source>
</evidence>
<dbReference type="eggNOG" id="COG2855">
    <property type="taxonomic scope" value="Bacteria"/>
</dbReference>
<reference evidence="9 11" key="2">
    <citation type="submission" date="2018-06" db="EMBL/GenBank/DDBJ databases">
        <authorList>
            <consortium name="Pathogen Informatics"/>
            <person name="Doyle S."/>
        </authorList>
    </citation>
    <scope>NUCLEOTIDE SEQUENCE [LARGE SCALE GENOMIC DNA]</scope>
    <source>
        <strain evidence="9 11">NCTC12858</strain>
    </source>
</reference>
<dbReference type="Pfam" id="PF03601">
    <property type="entry name" value="Cons_hypoth698"/>
    <property type="match status" value="1"/>
</dbReference>
<keyword evidence="11" id="KW-1185">Reference proteome</keyword>
<feature type="transmembrane region" description="Helical" evidence="7">
    <location>
        <begin position="156"/>
        <end position="176"/>
    </location>
</feature>
<reference evidence="8 10" key="1">
    <citation type="submission" date="2014-08" db="EMBL/GenBank/DDBJ databases">
        <title>Porphyromonas crevioricanis strain:COT-253_OH1447 Genome sequencing.</title>
        <authorList>
            <person name="Wallis C."/>
            <person name="Deusch O."/>
            <person name="O'Flynn C."/>
            <person name="Davis I."/>
            <person name="Jospin G."/>
            <person name="Darling A.E."/>
            <person name="Coil D.A."/>
            <person name="Alexiev A."/>
            <person name="Horsfall A."/>
            <person name="Kirkwood N."/>
            <person name="Harris S."/>
            <person name="Eisen J.A."/>
        </authorList>
    </citation>
    <scope>NUCLEOTIDE SEQUENCE [LARGE SCALE GENOMIC DNA]</scope>
    <source>
        <strain evidence="10">COT-253 OH1447</strain>
        <strain evidence="8">COT-253_OH1447</strain>
    </source>
</reference>
<dbReference type="PANTHER" id="PTHR30106:SF2">
    <property type="entry name" value="UPF0324 INNER MEMBRANE PROTEIN YEIH"/>
    <property type="match status" value="1"/>
</dbReference>
<dbReference type="PANTHER" id="PTHR30106">
    <property type="entry name" value="INNER MEMBRANE PROTEIN YEIH-RELATED"/>
    <property type="match status" value="1"/>
</dbReference>
<dbReference type="InterPro" id="IPR004630">
    <property type="entry name" value="UPF0324_YeiH-like"/>
</dbReference>
<feature type="transmembrane region" description="Helical" evidence="7">
    <location>
        <begin position="125"/>
        <end position="144"/>
    </location>
</feature>
<organism evidence="8 10">
    <name type="scientific">Porphyromonas crevioricanis</name>
    <dbReference type="NCBI Taxonomy" id="393921"/>
    <lineage>
        <taxon>Bacteria</taxon>
        <taxon>Pseudomonadati</taxon>
        <taxon>Bacteroidota</taxon>
        <taxon>Bacteroidia</taxon>
        <taxon>Bacteroidales</taxon>
        <taxon>Porphyromonadaceae</taxon>
        <taxon>Porphyromonas</taxon>
    </lineage>
</organism>
<feature type="transmembrane region" description="Helical" evidence="7">
    <location>
        <begin position="93"/>
        <end position="113"/>
    </location>
</feature>
<dbReference type="Proteomes" id="UP000030136">
    <property type="component" value="Unassembled WGS sequence"/>
</dbReference>
<dbReference type="EMBL" id="JQJC01000020">
    <property type="protein sequence ID" value="KGN94179.1"/>
    <property type="molecule type" value="Genomic_DNA"/>
</dbReference>
<feature type="transmembrane region" description="Helical" evidence="7">
    <location>
        <begin position="326"/>
        <end position="347"/>
    </location>
</feature>
<accession>A0A0A2G129</accession>
<evidence type="ECO:0000256" key="6">
    <source>
        <dbReference type="ARBA" id="ARBA00023136"/>
    </source>
</evidence>
<dbReference type="AlphaFoldDB" id="A0A0A2G129"/>
<evidence type="ECO:0000313" key="11">
    <source>
        <dbReference type="Proteomes" id="UP000249300"/>
    </source>
</evidence>
<keyword evidence="4 7" id="KW-0812">Transmembrane</keyword>
<evidence type="ECO:0000313" key="10">
    <source>
        <dbReference type="Proteomes" id="UP000030136"/>
    </source>
</evidence>
<dbReference type="NCBIfam" id="TIGR00698">
    <property type="entry name" value="YeiH family putative sulfate export transporter"/>
    <property type="match status" value="1"/>
</dbReference>
<dbReference type="RefSeq" id="WP_023939725.1">
    <property type="nucleotide sequence ID" value="NZ_JQJB01000006.1"/>
</dbReference>
<dbReference type="OrthoDB" id="9811391at2"/>
<dbReference type="InterPro" id="IPR018383">
    <property type="entry name" value="UPF0324_pro"/>
</dbReference>
<evidence type="ECO:0000313" key="9">
    <source>
        <dbReference type="EMBL" id="SQH73996.1"/>
    </source>
</evidence>
<keyword evidence="6 7" id="KW-0472">Membrane</keyword>
<gene>
    <name evidence="9" type="primary">yeiH</name>
    <name evidence="8" type="ORF">HQ38_06505</name>
    <name evidence="9" type="ORF">NCTC12858_01877</name>
</gene>